<organism evidence="1 2">
    <name type="scientific">Trifolium pratense</name>
    <name type="common">Red clover</name>
    <dbReference type="NCBI Taxonomy" id="57577"/>
    <lineage>
        <taxon>Eukaryota</taxon>
        <taxon>Viridiplantae</taxon>
        <taxon>Streptophyta</taxon>
        <taxon>Embryophyta</taxon>
        <taxon>Tracheophyta</taxon>
        <taxon>Spermatophyta</taxon>
        <taxon>Magnoliopsida</taxon>
        <taxon>eudicotyledons</taxon>
        <taxon>Gunneridae</taxon>
        <taxon>Pentapetalae</taxon>
        <taxon>rosids</taxon>
        <taxon>fabids</taxon>
        <taxon>Fabales</taxon>
        <taxon>Fabaceae</taxon>
        <taxon>Papilionoideae</taxon>
        <taxon>50 kb inversion clade</taxon>
        <taxon>NPAAA clade</taxon>
        <taxon>Hologalegina</taxon>
        <taxon>IRL clade</taxon>
        <taxon>Trifolieae</taxon>
        <taxon>Trifolium</taxon>
    </lineage>
</organism>
<proteinExistence type="predicted"/>
<sequence length="76" mass="8625">MEGLIPYIIGAINRKQKTFDEHMMNTSLQHSDSSKRLLLGASSSTHGSFRIRTRFDTTTTSAPVTANNNLRNRRHH</sequence>
<evidence type="ECO:0000313" key="1">
    <source>
        <dbReference type="EMBL" id="CAJ2651051.1"/>
    </source>
</evidence>
<keyword evidence="2" id="KW-1185">Reference proteome</keyword>
<evidence type="ECO:0000313" key="2">
    <source>
        <dbReference type="Proteomes" id="UP001177021"/>
    </source>
</evidence>
<dbReference type="EMBL" id="CASHSV030000109">
    <property type="protein sequence ID" value="CAJ2651051.1"/>
    <property type="molecule type" value="Genomic_DNA"/>
</dbReference>
<dbReference type="Proteomes" id="UP001177021">
    <property type="component" value="Unassembled WGS sequence"/>
</dbReference>
<name>A0ACB0K3D5_TRIPR</name>
<reference evidence="1" key="1">
    <citation type="submission" date="2023-10" db="EMBL/GenBank/DDBJ databases">
        <authorList>
            <person name="Rodriguez Cubillos JULIANA M."/>
            <person name="De Vega J."/>
        </authorList>
    </citation>
    <scope>NUCLEOTIDE SEQUENCE</scope>
</reference>
<comment type="caution">
    <text evidence="1">The sequence shown here is derived from an EMBL/GenBank/DDBJ whole genome shotgun (WGS) entry which is preliminary data.</text>
</comment>
<protein>
    <submittedName>
        <fullName evidence="1">Uncharacterized protein</fullName>
    </submittedName>
</protein>
<gene>
    <name evidence="1" type="ORF">MILVUS5_LOCUS18749</name>
</gene>
<accession>A0ACB0K3D5</accession>